<evidence type="ECO:0000313" key="2">
    <source>
        <dbReference type="EMBL" id="SFE98522.1"/>
    </source>
</evidence>
<dbReference type="RefSeq" id="WP_093357856.1">
    <property type="nucleotide sequence ID" value="NZ_FNVB01000007.1"/>
</dbReference>
<dbReference type="AlphaFoldDB" id="A0A1H6DLV4"/>
<dbReference type="InterPro" id="IPR029068">
    <property type="entry name" value="Glyas_Bleomycin-R_OHBP_Dase"/>
</dbReference>
<dbReference type="CDD" id="cd06587">
    <property type="entry name" value="VOC"/>
    <property type="match status" value="1"/>
</dbReference>
<accession>A0A1I2EZI6</accession>
<name>A0A1H6DLV4_9PSEU</name>
<dbReference type="EMBL" id="FNVB01000007">
    <property type="protein sequence ID" value="SEG86397.1"/>
    <property type="molecule type" value="Genomic_DNA"/>
</dbReference>
<dbReference type="SUPFAM" id="SSF54593">
    <property type="entry name" value="Glyoxalase/Bleomycin resistance protein/Dihydroxybiphenyl dioxygenase"/>
    <property type="match status" value="1"/>
</dbReference>
<dbReference type="EMBL" id="FOME01000017">
    <property type="protein sequence ID" value="SFE98522.1"/>
    <property type="molecule type" value="Genomic_DNA"/>
</dbReference>
<dbReference type="Proteomes" id="UP000199690">
    <property type="component" value="Unassembled WGS sequence"/>
</dbReference>
<keyword evidence="3" id="KW-1185">Reference proteome</keyword>
<organism evidence="1 4">
    <name type="scientific">Saccharopolyspora kobensis</name>
    <dbReference type="NCBI Taxonomy" id="146035"/>
    <lineage>
        <taxon>Bacteria</taxon>
        <taxon>Bacillati</taxon>
        <taxon>Actinomycetota</taxon>
        <taxon>Actinomycetes</taxon>
        <taxon>Pseudonocardiales</taxon>
        <taxon>Pseudonocardiaceae</taxon>
        <taxon>Saccharopolyspora</taxon>
    </lineage>
</organism>
<dbReference type="Proteomes" id="UP000236729">
    <property type="component" value="Unassembled WGS sequence"/>
</dbReference>
<reference evidence="1" key="1">
    <citation type="submission" date="2016-10" db="EMBL/GenBank/DDBJ databases">
        <authorList>
            <person name="de Groot N.N."/>
        </authorList>
    </citation>
    <scope>NUCLEOTIDE SEQUENCE [LARGE SCALE GENOMIC DNA]</scope>
    <source>
        <strain evidence="1">ATCC 20501</strain>
    </source>
</reference>
<proteinExistence type="predicted"/>
<dbReference type="SMR" id="A0A1H6DLV4"/>
<dbReference type="Gene3D" id="3.10.180.10">
    <property type="entry name" value="2,3-Dihydroxybiphenyl 1,2-Dioxygenase, domain 1"/>
    <property type="match status" value="1"/>
</dbReference>
<evidence type="ECO:0000313" key="1">
    <source>
        <dbReference type="EMBL" id="SEG86397.1"/>
    </source>
</evidence>
<evidence type="ECO:0000313" key="4">
    <source>
        <dbReference type="Proteomes" id="UP000236729"/>
    </source>
</evidence>
<accession>A0A1H6DLV4</accession>
<sequence length="140" mass="15736">MSQQLWRRHPDSSHLTGPRTFVRVFVPRAELEPTVAWYEQLLGVERDMVMPYPEKDLALTAVGGFLIIAGSEAALAPFRRTVGTLLVADVGPHEELFQQQGLEFVQPRFRAPVGEGFTVRHPDGTVIEYVHHRPAAHELS</sequence>
<evidence type="ECO:0000313" key="3">
    <source>
        <dbReference type="Proteomes" id="UP000199690"/>
    </source>
</evidence>
<protein>
    <submittedName>
        <fullName evidence="1">Uncharacterized protein</fullName>
    </submittedName>
</protein>
<reference evidence="3 4" key="2">
    <citation type="submission" date="2016-10" db="EMBL/GenBank/DDBJ databases">
        <authorList>
            <person name="Varghese N."/>
            <person name="Submissions S."/>
        </authorList>
    </citation>
    <scope>NUCLEOTIDE SEQUENCE [LARGE SCALE GENOMIC DNA]</scope>
    <source>
        <strain evidence="4">ATCC 20501</strain>
        <strain evidence="2 3">CGMCC 4.3529</strain>
    </source>
</reference>
<gene>
    <name evidence="1" type="ORF">SAMN02982929_04602</name>
    <name evidence="2" type="ORF">SAMN05216506_11712</name>
</gene>